<protein>
    <submittedName>
        <fullName evidence="1">CRISPR-associated protein</fullName>
    </submittedName>
</protein>
<organism evidence="1 2">
    <name type="scientific">Methanobrevibacter thaueri</name>
    <dbReference type="NCBI Taxonomy" id="190975"/>
    <lineage>
        <taxon>Archaea</taxon>
        <taxon>Methanobacteriati</taxon>
        <taxon>Methanobacteriota</taxon>
        <taxon>Methanomada group</taxon>
        <taxon>Methanobacteria</taxon>
        <taxon>Methanobacteriales</taxon>
        <taxon>Methanobacteriaceae</taxon>
        <taxon>Methanobrevibacter</taxon>
    </lineage>
</organism>
<dbReference type="Pfam" id="PF09670">
    <property type="entry name" value="Cas_Cas02710"/>
    <property type="match status" value="1"/>
</dbReference>
<dbReference type="NCBIfam" id="TIGR02710">
    <property type="entry name" value="TIGR02710 family CRISPR-associated CARF protein"/>
    <property type="match status" value="1"/>
</dbReference>
<sequence length="438" mass="50320">MKALILSCGGSPEPLIFCIENFNPDFTYFLCSNDSIGIAQDIAIVSGLSEDQFKLKIVQNHESLEDAFAKSREIILELRKEYDEIHVDFTGGTKPMVSGLVLAAIGEECTYSYVGTENLAGRDKNGLGIVQTGFEKIKDQRDPYDVFAVMEFNRGMDFFNKYQFEAAKTNFMKAIEKLESENLKELVEIYLEIVNVYDLWDKFKNVGEEKKTLNSILSKIIDEINSSQYVKEYLNENFPEFIPQIQENIEFLKLKISRRGVLKLTDVPYYLPDLLNNSYRRIEEGKYDDAVARLYRCIELIAQVTLTEEKIIDENILKSNAEFKINKNDLKAKYNADADFLVQDWNEYVNSGKTFGVGLKKSYELLSALGSQYAKNYLADEDIKNNLSSRNRSILAHGLQPIDKEKAEKLYSQVVTYAKRAFPDLIKYMDMAEFPKFE</sequence>
<evidence type="ECO:0000313" key="1">
    <source>
        <dbReference type="EMBL" id="PWB88370.1"/>
    </source>
</evidence>
<dbReference type="OrthoDB" id="115930at2157"/>
<proteinExistence type="predicted"/>
<comment type="caution">
    <text evidence="1">The sequence shown here is derived from an EMBL/GenBank/DDBJ whole genome shotgun (WGS) entry which is preliminary data.</text>
</comment>
<accession>A0A315XQC3</accession>
<dbReference type="InterPro" id="IPR014082">
    <property type="entry name" value="CRISPR-assoc_prot_Cas02710"/>
</dbReference>
<dbReference type="Gene3D" id="3.40.50.10770">
    <property type="entry name" value="Hypothetical protein VC1899 like domain (Restriction endonuclease-like)"/>
    <property type="match status" value="1"/>
</dbReference>
<name>A0A315XQC3_9EURY</name>
<dbReference type="AlphaFoldDB" id="A0A315XQC3"/>
<dbReference type="Proteomes" id="UP000251717">
    <property type="component" value="Unassembled WGS sequence"/>
</dbReference>
<dbReference type="EMBL" id="MZGS01000006">
    <property type="protein sequence ID" value="PWB88370.1"/>
    <property type="molecule type" value="Genomic_DNA"/>
</dbReference>
<reference evidence="1 2" key="1">
    <citation type="submission" date="2017-03" db="EMBL/GenBank/DDBJ databases">
        <title>Genome sequence of Methanobrevibacter thaueri.</title>
        <authorList>
            <person name="Poehlein A."/>
            <person name="Seedorf H."/>
            <person name="Daniel R."/>
        </authorList>
    </citation>
    <scope>NUCLEOTIDE SEQUENCE [LARGE SCALE GENOMIC DNA]</scope>
    <source>
        <strain evidence="1 2">DSM 11995</strain>
    </source>
</reference>
<keyword evidence="2" id="KW-1185">Reference proteome</keyword>
<dbReference type="RefSeq" id="WP_116591096.1">
    <property type="nucleotide sequence ID" value="NZ_MZGS01000006.1"/>
</dbReference>
<evidence type="ECO:0000313" key="2">
    <source>
        <dbReference type="Proteomes" id="UP000251717"/>
    </source>
</evidence>
<gene>
    <name evidence="1" type="ORF">MBBTH_01010</name>
</gene>